<dbReference type="InterPro" id="IPR036551">
    <property type="entry name" value="Flavin_trans-like"/>
</dbReference>
<reference evidence="2 3" key="1">
    <citation type="submission" date="2019-11" db="EMBL/GenBank/DDBJ databases">
        <title>Streptococcus uberis isolated from clinical mastitis cases on a southeastern Queensland dairy.</title>
        <authorList>
            <person name="Workentine M.L."/>
            <person name="Price R."/>
            <person name="Olchowy T."/>
        </authorList>
    </citation>
    <scope>NUCLEOTIDE SEQUENCE [LARGE SCALE GENOMIC DNA]</scope>
    <source>
        <strain evidence="2 3">OLC4459-A17</strain>
    </source>
</reference>
<proteinExistence type="predicted"/>
<dbReference type="PANTHER" id="PTHR14359:SF6">
    <property type="entry name" value="PHOSPHOPANTOTHENOYLCYSTEINE DECARBOXYLASE"/>
    <property type="match status" value="1"/>
</dbReference>
<organism evidence="2 3">
    <name type="scientific">Streptococcus uberis</name>
    <dbReference type="NCBI Taxonomy" id="1349"/>
    <lineage>
        <taxon>Bacteria</taxon>
        <taxon>Bacillati</taxon>
        <taxon>Bacillota</taxon>
        <taxon>Bacilli</taxon>
        <taxon>Lactobacillales</taxon>
        <taxon>Streptococcaceae</taxon>
        <taxon>Streptococcus</taxon>
    </lineage>
</organism>
<gene>
    <name evidence="2" type="primary">coaC</name>
    <name evidence="2" type="ORF">GKS16_08090</name>
</gene>
<keyword evidence="2" id="KW-0456">Lyase</keyword>
<accession>A0A2X4HJQ2</accession>
<protein>
    <recommendedName>
        <fullName evidence="1">Phosphopantothenoylcysteine decarboxylase</fullName>
        <ecNumber evidence="1">4.1.1.36</ecNumber>
    </recommendedName>
</protein>
<dbReference type="GO" id="GO:0004633">
    <property type="term" value="F:phosphopantothenoylcysteine decarboxylase activity"/>
    <property type="evidence" value="ECO:0007669"/>
    <property type="project" value="UniProtKB-UniRule"/>
</dbReference>
<dbReference type="PANTHER" id="PTHR14359">
    <property type="entry name" value="HOMO-OLIGOMERIC FLAVIN CONTAINING CYS DECARBOXYLASE FAMILY"/>
    <property type="match status" value="1"/>
</dbReference>
<dbReference type="Pfam" id="PF02441">
    <property type="entry name" value="Flavoprotein"/>
    <property type="match status" value="1"/>
</dbReference>
<dbReference type="InterPro" id="IPR003382">
    <property type="entry name" value="Flavoprotein"/>
</dbReference>
<dbReference type="Gene3D" id="3.40.50.1950">
    <property type="entry name" value="Flavin prenyltransferase-like"/>
    <property type="match status" value="1"/>
</dbReference>
<evidence type="ECO:0000256" key="1">
    <source>
        <dbReference type="NCBIfam" id="TIGR02113"/>
    </source>
</evidence>
<dbReference type="Proteomes" id="UP000483839">
    <property type="component" value="Unassembled WGS sequence"/>
</dbReference>
<dbReference type="AlphaFoldDB" id="A0A2X4HJQ2"/>
<dbReference type="GO" id="GO:0071513">
    <property type="term" value="C:phosphopantothenoylcysteine decarboxylase complex"/>
    <property type="evidence" value="ECO:0007669"/>
    <property type="project" value="TreeGrafter"/>
</dbReference>
<dbReference type="EC" id="4.1.1.36" evidence="1"/>
<evidence type="ECO:0000313" key="3">
    <source>
        <dbReference type="Proteomes" id="UP000483839"/>
    </source>
</evidence>
<comment type="caution">
    <text evidence="2">The sequence shown here is derived from an EMBL/GenBank/DDBJ whole genome shotgun (WGS) entry which is preliminary data.</text>
</comment>
<dbReference type="NCBIfam" id="TIGR02113">
    <property type="entry name" value="coaC_strep"/>
    <property type="match status" value="1"/>
</dbReference>
<sequence>MTKKIILAVTGSISAYKAADLTSILSKQGYDVTVLMTEAAQAFITPLTLQVLSKNKVHVDTMKEDDVSIVNHIDLAKKADLFLLAPASANTIAHLSYGFADNMVTSVALALPETTPKLIAPAMNTKMFLNPVTQENLKRLESFGYEMIEPKSSLLACGDTGIGALADINHIVDCVKAILES</sequence>
<dbReference type="RefSeq" id="WP_046391297.1">
    <property type="nucleotide sequence ID" value="NZ_CP022435.1"/>
</dbReference>
<dbReference type="InterPro" id="IPR011847">
    <property type="entry name" value="CoaC_strep"/>
</dbReference>
<evidence type="ECO:0000313" key="2">
    <source>
        <dbReference type="EMBL" id="MTD02225.1"/>
    </source>
</evidence>
<dbReference type="GO" id="GO:0015937">
    <property type="term" value="P:coenzyme A biosynthetic process"/>
    <property type="evidence" value="ECO:0007669"/>
    <property type="project" value="UniProtKB-UniRule"/>
</dbReference>
<dbReference type="SUPFAM" id="SSF52507">
    <property type="entry name" value="Homo-oligomeric flavin-containing Cys decarboxylases, HFCD"/>
    <property type="match status" value="1"/>
</dbReference>
<dbReference type="GO" id="GO:0010181">
    <property type="term" value="F:FMN binding"/>
    <property type="evidence" value="ECO:0007669"/>
    <property type="project" value="TreeGrafter"/>
</dbReference>
<name>A0A2X4HJQ2_STRUB</name>
<dbReference type="EMBL" id="WLXI01000056">
    <property type="protein sequence ID" value="MTD02225.1"/>
    <property type="molecule type" value="Genomic_DNA"/>
</dbReference>